<feature type="compositionally biased region" description="Polar residues" evidence="8">
    <location>
        <begin position="368"/>
        <end position="379"/>
    </location>
</feature>
<evidence type="ECO:0000256" key="2">
    <source>
        <dbReference type="ARBA" id="ARBA00004236"/>
    </source>
</evidence>
<dbReference type="SUPFAM" id="SSF82861">
    <property type="entry name" value="Mechanosensitive channel protein MscS (YggB), transmembrane region"/>
    <property type="match status" value="1"/>
</dbReference>
<evidence type="ECO:0000313" key="12">
    <source>
        <dbReference type="Proteomes" id="UP000198929"/>
    </source>
</evidence>
<evidence type="ECO:0000256" key="7">
    <source>
        <dbReference type="ARBA" id="ARBA00023136"/>
    </source>
</evidence>
<evidence type="ECO:0000256" key="5">
    <source>
        <dbReference type="ARBA" id="ARBA00022692"/>
    </source>
</evidence>
<feature type="region of interest" description="Disordered" evidence="8">
    <location>
        <begin position="288"/>
        <end position="381"/>
    </location>
</feature>
<dbReference type="InterPro" id="IPR023408">
    <property type="entry name" value="MscS_beta-dom_sf"/>
</dbReference>
<feature type="transmembrane region" description="Helical" evidence="9">
    <location>
        <begin position="20"/>
        <end position="38"/>
    </location>
</feature>
<feature type="compositionally biased region" description="Low complexity" evidence="8">
    <location>
        <begin position="443"/>
        <end position="453"/>
    </location>
</feature>
<evidence type="ECO:0000256" key="9">
    <source>
        <dbReference type="SAM" id="Phobius"/>
    </source>
</evidence>
<feature type="transmembrane region" description="Helical" evidence="9">
    <location>
        <begin position="397"/>
        <end position="418"/>
    </location>
</feature>
<feature type="compositionally biased region" description="Low complexity" evidence="8">
    <location>
        <begin position="321"/>
        <end position="338"/>
    </location>
</feature>
<sequence>MPFEYLFASIWRWLADSGLNIAILIVIAFLVPRAGRLITRVLERRVEADSDKEEAKSKLALAGVGVYVAQLVAFFIITVLILQQFGFSLAGAAIPATVVSAAVGFGAQSIIADFLAGLFVLSEKQYGVGDWVAFTGNGVDVEGTVIQITMRSTQIRTIDQSTVNIPNSTARVAINRSNYWSRAVVVMPVPLLGSASAAEALQRSEAATRRALAREDIAPEVIGDLDVHPAVSVDPPATVGMPWTVDMRFMIQVKAGSQWLVERAIRMSILDEFWDEYGSATTVDGTLIHQATTSDTPVSRRSLHDDTPTEHLQETPENKSEAQPATEATEATETVRAASHVPTEFATKDGHDPAADDASSDHKGQEAQEAQDTTATKPRSTLHDVFTAGRRMRPSTAVLLLVLFVLLVLRGLTASGTYNDELVSGILAPPPVSPAPTSELDSEPTSVPTTSQPQPEPSPTTEPGEPTTAPDYGETPTGESTRQYAPDAQNNTPSPQDPNQQPDQEPYTPTQQQTQPPATTAQNSLQEPTLTAPTTAPAQTANPVS</sequence>
<evidence type="ECO:0000313" key="11">
    <source>
        <dbReference type="EMBL" id="SER80383.1"/>
    </source>
</evidence>
<proteinExistence type="inferred from homology"/>
<dbReference type="InterPro" id="IPR011014">
    <property type="entry name" value="MscS_channel_TM-2"/>
</dbReference>
<dbReference type="AlphaFoldDB" id="A0A1H9S7N0"/>
<dbReference type="SUPFAM" id="SSF50182">
    <property type="entry name" value="Sm-like ribonucleoproteins"/>
    <property type="match status" value="1"/>
</dbReference>
<dbReference type="Proteomes" id="UP000198929">
    <property type="component" value="Unassembled WGS sequence"/>
</dbReference>
<dbReference type="InterPro" id="IPR010920">
    <property type="entry name" value="LSM_dom_sf"/>
</dbReference>
<feature type="compositionally biased region" description="Low complexity" evidence="8">
    <location>
        <begin position="489"/>
        <end position="545"/>
    </location>
</feature>
<dbReference type="Gene3D" id="1.10.287.1260">
    <property type="match status" value="1"/>
</dbReference>
<evidence type="ECO:0000256" key="6">
    <source>
        <dbReference type="ARBA" id="ARBA00022989"/>
    </source>
</evidence>
<dbReference type="InterPro" id="IPR045276">
    <property type="entry name" value="YbiO_bact"/>
</dbReference>
<comment type="subcellular location">
    <subcellularLocation>
        <location evidence="2">Cell membrane</location>
    </subcellularLocation>
    <subcellularLocation>
        <location evidence="1">Membrane</location>
        <topology evidence="1">Multi-pass membrane protein</topology>
    </subcellularLocation>
</comment>
<feature type="compositionally biased region" description="Basic and acidic residues" evidence="8">
    <location>
        <begin position="346"/>
        <end position="366"/>
    </location>
</feature>
<feature type="compositionally biased region" description="Basic and acidic residues" evidence="8">
    <location>
        <begin position="302"/>
        <end position="320"/>
    </location>
</feature>
<dbReference type="EMBL" id="FOGQ01000003">
    <property type="protein sequence ID" value="SER80383.1"/>
    <property type="molecule type" value="Genomic_DNA"/>
</dbReference>
<dbReference type="GO" id="GO:0005886">
    <property type="term" value="C:plasma membrane"/>
    <property type="evidence" value="ECO:0007669"/>
    <property type="project" value="UniProtKB-SubCell"/>
</dbReference>
<evidence type="ECO:0000259" key="10">
    <source>
        <dbReference type="Pfam" id="PF00924"/>
    </source>
</evidence>
<organism evidence="11 12">
    <name type="scientific">Corynebacterium cystitidis DSM 20524</name>
    <dbReference type="NCBI Taxonomy" id="1121357"/>
    <lineage>
        <taxon>Bacteria</taxon>
        <taxon>Bacillati</taxon>
        <taxon>Actinomycetota</taxon>
        <taxon>Actinomycetes</taxon>
        <taxon>Mycobacteriales</taxon>
        <taxon>Corynebacteriaceae</taxon>
        <taxon>Corynebacterium</taxon>
    </lineage>
</organism>
<feature type="transmembrane region" description="Helical" evidence="9">
    <location>
        <begin position="59"/>
        <end position="82"/>
    </location>
</feature>
<evidence type="ECO:0000256" key="1">
    <source>
        <dbReference type="ARBA" id="ARBA00004141"/>
    </source>
</evidence>
<keyword evidence="6 9" id="KW-1133">Transmembrane helix</keyword>
<evidence type="ECO:0000256" key="3">
    <source>
        <dbReference type="ARBA" id="ARBA00008017"/>
    </source>
</evidence>
<feature type="transmembrane region" description="Helical" evidence="9">
    <location>
        <begin position="94"/>
        <end position="121"/>
    </location>
</feature>
<keyword evidence="5 9" id="KW-0812">Transmembrane</keyword>
<feature type="compositionally biased region" description="Low complexity" evidence="8">
    <location>
        <begin position="461"/>
        <end position="470"/>
    </location>
</feature>
<dbReference type="STRING" id="1121357.SAMN05661109_01067"/>
<protein>
    <submittedName>
        <fullName evidence="11">Small conductance mechanosensitive channel</fullName>
    </submittedName>
</protein>
<accession>A0A1H9S7N0</accession>
<keyword evidence="7 9" id="KW-0472">Membrane</keyword>
<dbReference type="Gene3D" id="2.30.30.60">
    <property type="match status" value="1"/>
</dbReference>
<evidence type="ECO:0000256" key="4">
    <source>
        <dbReference type="ARBA" id="ARBA00022475"/>
    </source>
</evidence>
<keyword evidence="12" id="KW-1185">Reference proteome</keyword>
<dbReference type="Pfam" id="PF00924">
    <property type="entry name" value="MS_channel_2nd"/>
    <property type="match status" value="1"/>
</dbReference>
<feature type="compositionally biased region" description="Polar residues" evidence="8">
    <location>
        <begin position="288"/>
        <end position="299"/>
    </location>
</feature>
<dbReference type="GO" id="GO:0008381">
    <property type="term" value="F:mechanosensitive monoatomic ion channel activity"/>
    <property type="evidence" value="ECO:0007669"/>
    <property type="project" value="InterPro"/>
</dbReference>
<dbReference type="RefSeq" id="WP_092257237.1">
    <property type="nucleotide sequence ID" value="NZ_CP047199.1"/>
</dbReference>
<feature type="domain" description="Mechanosensitive ion channel MscS" evidence="10">
    <location>
        <begin position="110"/>
        <end position="169"/>
    </location>
</feature>
<dbReference type="PANTHER" id="PTHR30460">
    <property type="entry name" value="MODERATE CONDUCTANCE MECHANOSENSITIVE CHANNEL YBIO"/>
    <property type="match status" value="1"/>
</dbReference>
<dbReference type="PANTHER" id="PTHR30460:SF0">
    <property type="entry name" value="MODERATE CONDUCTANCE MECHANOSENSITIVE CHANNEL YBIO"/>
    <property type="match status" value="1"/>
</dbReference>
<dbReference type="InterPro" id="IPR006685">
    <property type="entry name" value="MscS_channel_2nd"/>
</dbReference>
<keyword evidence="4" id="KW-1003">Cell membrane</keyword>
<feature type="region of interest" description="Disordered" evidence="8">
    <location>
        <begin position="430"/>
        <end position="545"/>
    </location>
</feature>
<reference evidence="12" key="1">
    <citation type="submission" date="2016-10" db="EMBL/GenBank/DDBJ databases">
        <authorList>
            <person name="Varghese N."/>
            <person name="Submissions S."/>
        </authorList>
    </citation>
    <scope>NUCLEOTIDE SEQUENCE [LARGE SCALE GENOMIC DNA]</scope>
    <source>
        <strain evidence="12">DSM 20524</strain>
    </source>
</reference>
<gene>
    <name evidence="11" type="ORF">SAMN05661109_01067</name>
</gene>
<name>A0A1H9S7N0_9CORY</name>
<evidence type="ECO:0000256" key="8">
    <source>
        <dbReference type="SAM" id="MobiDB-lite"/>
    </source>
</evidence>
<comment type="similarity">
    <text evidence="3">Belongs to the MscS (TC 1.A.23) family.</text>
</comment>